<organism evidence="2 3">
    <name type="scientific">Botryotinia calthae</name>
    <dbReference type="NCBI Taxonomy" id="38488"/>
    <lineage>
        <taxon>Eukaryota</taxon>
        <taxon>Fungi</taxon>
        <taxon>Dikarya</taxon>
        <taxon>Ascomycota</taxon>
        <taxon>Pezizomycotina</taxon>
        <taxon>Leotiomycetes</taxon>
        <taxon>Helotiales</taxon>
        <taxon>Sclerotiniaceae</taxon>
        <taxon>Botryotinia</taxon>
    </lineage>
</organism>
<dbReference type="AlphaFoldDB" id="A0A4Y8D3R1"/>
<reference evidence="2 3" key="1">
    <citation type="submission" date="2017-11" db="EMBL/GenBank/DDBJ databases">
        <title>Comparative genomics of Botrytis spp.</title>
        <authorList>
            <person name="Valero-Jimenez C.A."/>
            <person name="Tapia P."/>
            <person name="Veloso J."/>
            <person name="Silva-Moreno E."/>
            <person name="Staats M."/>
            <person name="Valdes J.H."/>
            <person name="Van Kan J.A.L."/>
        </authorList>
    </citation>
    <scope>NUCLEOTIDE SEQUENCE [LARGE SCALE GENOMIC DNA]</scope>
    <source>
        <strain evidence="2 3">MUCL2830</strain>
    </source>
</reference>
<keyword evidence="3" id="KW-1185">Reference proteome</keyword>
<protein>
    <submittedName>
        <fullName evidence="2">Uncharacterized protein</fullName>
    </submittedName>
</protein>
<evidence type="ECO:0000313" key="2">
    <source>
        <dbReference type="EMBL" id="TEY65552.1"/>
    </source>
</evidence>
<name>A0A4Y8D3R1_9HELO</name>
<sequence>MSPQPVDAKFTILMAAMSHSQLPAPNYHKPAEQLGLPSYSSVQGVWKRLTDELKEGTKGDLKIRDPEAERKKKTTESPVKKQAAEESDTMAYDSESSPIKQSKVNAGRRAA</sequence>
<evidence type="ECO:0000313" key="3">
    <source>
        <dbReference type="Proteomes" id="UP000297299"/>
    </source>
</evidence>
<evidence type="ECO:0000256" key="1">
    <source>
        <dbReference type="SAM" id="MobiDB-lite"/>
    </source>
</evidence>
<proteinExistence type="predicted"/>
<comment type="caution">
    <text evidence="2">The sequence shown here is derived from an EMBL/GenBank/DDBJ whole genome shotgun (WGS) entry which is preliminary data.</text>
</comment>
<feature type="compositionally biased region" description="Basic and acidic residues" evidence="1">
    <location>
        <begin position="54"/>
        <end position="84"/>
    </location>
</feature>
<gene>
    <name evidence="2" type="ORF">BOTCAL_0139g00190</name>
</gene>
<feature type="compositionally biased region" description="Polar residues" evidence="1">
    <location>
        <begin position="94"/>
        <end position="104"/>
    </location>
</feature>
<dbReference type="OrthoDB" id="3512377at2759"/>
<accession>A0A4Y8D3R1</accession>
<feature type="region of interest" description="Disordered" evidence="1">
    <location>
        <begin position="54"/>
        <end position="111"/>
    </location>
</feature>
<dbReference type="Proteomes" id="UP000297299">
    <property type="component" value="Unassembled WGS sequence"/>
</dbReference>
<dbReference type="EMBL" id="PHWZ01000139">
    <property type="protein sequence ID" value="TEY65552.1"/>
    <property type="molecule type" value="Genomic_DNA"/>
</dbReference>